<keyword evidence="2" id="KW-0547">Nucleotide-binding</keyword>
<evidence type="ECO:0000313" key="5">
    <source>
        <dbReference type="EMBL" id="KAK9952915.1"/>
    </source>
</evidence>
<proteinExistence type="inferred from homology"/>
<dbReference type="InterPro" id="IPR027417">
    <property type="entry name" value="P-loop_NTPase"/>
</dbReference>
<comment type="similarity">
    <text evidence="1">Belongs to the TRAFAC class TrmE-Era-EngA-EngB-Septin-like GTPase superfamily. AIG1/Toc34/Toc159-like paraseptin GTPase family. IAN subfamily.</text>
</comment>
<organism evidence="5 6">
    <name type="scientific">Culter alburnus</name>
    <name type="common">Topmouth culter</name>
    <dbReference type="NCBI Taxonomy" id="194366"/>
    <lineage>
        <taxon>Eukaryota</taxon>
        <taxon>Metazoa</taxon>
        <taxon>Chordata</taxon>
        <taxon>Craniata</taxon>
        <taxon>Vertebrata</taxon>
        <taxon>Euteleostomi</taxon>
        <taxon>Actinopterygii</taxon>
        <taxon>Neopterygii</taxon>
        <taxon>Teleostei</taxon>
        <taxon>Ostariophysi</taxon>
        <taxon>Cypriniformes</taxon>
        <taxon>Xenocyprididae</taxon>
        <taxon>Xenocypridinae</taxon>
        <taxon>Culter</taxon>
    </lineage>
</organism>
<dbReference type="SUPFAM" id="SSF52540">
    <property type="entry name" value="P-loop containing nucleoside triphosphate hydrolases"/>
    <property type="match status" value="1"/>
</dbReference>
<keyword evidence="6" id="KW-1185">Reference proteome</keyword>
<dbReference type="Proteomes" id="UP001479290">
    <property type="component" value="Unassembled WGS sequence"/>
</dbReference>
<dbReference type="PANTHER" id="PTHR32046">
    <property type="entry name" value="G DOMAIN-CONTAINING PROTEIN"/>
    <property type="match status" value="1"/>
</dbReference>
<protein>
    <recommendedName>
        <fullName evidence="4">AIG1-type G domain-containing protein</fullName>
    </recommendedName>
</protein>
<evidence type="ECO:0000256" key="1">
    <source>
        <dbReference type="ARBA" id="ARBA00008535"/>
    </source>
</evidence>
<comment type="caution">
    <text evidence="5">The sequence shown here is derived from an EMBL/GenBank/DDBJ whole genome shotgun (WGS) entry which is preliminary data.</text>
</comment>
<keyword evidence="3" id="KW-0175">Coiled coil</keyword>
<feature type="coiled-coil region" evidence="3">
    <location>
        <begin position="284"/>
        <end position="328"/>
    </location>
</feature>
<evidence type="ECO:0000313" key="6">
    <source>
        <dbReference type="Proteomes" id="UP001479290"/>
    </source>
</evidence>
<evidence type="ECO:0000259" key="4">
    <source>
        <dbReference type="Pfam" id="PF04548"/>
    </source>
</evidence>
<evidence type="ECO:0000256" key="3">
    <source>
        <dbReference type="SAM" id="Coils"/>
    </source>
</evidence>
<dbReference type="Gene3D" id="3.40.50.300">
    <property type="entry name" value="P-loop containing nucleotide triphosphate hydrolases"/>
    <property type="match status" value="1"/>
</dbReference>
<evidence type="ECO:0000256" key="2">
    <source>
        <dbReference type="ARBA" id="ARBA00022741"/>
    </source>
</evidence>
<dbReference type="GO" id="GO:0005525">
    <property type="term" value="F:GTP binding"/>
    <property type="evidence" value="ECO:0007669"/>
    <property type="project" value="InterPro"/>
</dbReference>
<dbReference type="PROSITE" id="PS00675">
    <property type="entry name" value="SIGMA54_INTERACT_1"/>
    <property type="match status" value="1"/>
</dbReference>
<reference evidence="5 6" key="1">
    <citation type="submission" date="2024-05" db="EMBL/GenBank/DDBJ databases">
        <title>A high-quality chromosomal-level genome assembly of Topmouth culter (Culter alburnus).</title>
        <authorList>
            <person name="Zhao H."/>
        </authorList>
    </citation>
    <scope>NUCLEOTIDE SEQUENCE [LARGE SCALE GENOMIC DNA]</scope>
    <source>
        <strain evidence="5">CATC2023</strain>
        <tissue evidence="5">Muscle</tissue>
    </source>
</reference>
<dbReference type="PANTHER" id="PTHR32046:SF11">
    <property type="entry name" value="IMMUNE-ASSOCIATED NUCLEOTIDE-BINDING PROTEIN 10-LIKE"/>
    <property type="match status" value="1"/>
</dbReference>
<dbReference type="AlphaFoldDB" id="A0AAW1YY83"/>
<accession>A0AAW1YY83</accession>
<dbReference type="Pfam" id="PF04548">
    <property type="entry name" value="AIG1"/>
    <property type="match status" value="1"/>
</dbReference>
<dbReference type="EMBL" id="JAWDJR010000023">
    <property type="protein sequence ID" value="KAK9952915.1"/>
    <property type="molecule type" value="Genomic_DNA"/>
</dbReference>
<dbReference type="InterPro" id="IPR025662">
    <property type="entry name" value="Sigma_54_int_dom_ATP-bd_1"/>
</dbReference>
<name>A0AAW1YY83_CULAL</name>
<dbReference type="CDD" id="cd00882">
    <property type="entry name" value="Ras_like_GTPase"/>
    <property type="match status" value="1"/>
</dbReference>
<sequence length="519" mass="60106">MASLGPELHKFAAIIDQSSVIEEGTPTRYRLKPKTDFHDESEPFRKTTFGERDKNKPHKIILMVGETGTGKTKLINAMINYMLDVKREDKVWFEFTDDQSDRTSAHSQTSRITVYGVYLQESKTDLTVIDTPGYGDTRGIENDKEIAKSLLSLSKCNDWVHKIDAVCLVVKASQNRLSDRQIYIFDAVQSLFGKDIVENIALLVTYSHGAHPKNVLTAVEEAKFQCAKNDKNQPVYFLFDNCQGETFHEEYQIVQEQSWNLSFKGMTGFFKLLDNIKPKTLKMTQDVLRQREKLEANITNIQSQIRKMESKQNELKQHQEILEYVKNDKNFECEVEVEYKEKVDIDLSLAKEATCCTVCEENCHYPGCWWVSNLSQCSVMKKSHCTVCTNKCHHSKHVKEAKIYETKTKTEKRTNNDLKKQYEDKIVGVMSLINKLDVELNELKIKKIKLVIETFDSVQALEMITLNTDSLIILQHVDFLIERLKEINEPEKAETLEKIKERAGEEKKQALEYMKMFYK</sequence>
<gene>
    <name evidence="5" type="ORF">ABG768_016943</name>
</gene>
<feature type="domain" description="AIG1-type G" evidence="4">
    <location>
        <begin position="61"/>
        <end position="215"/>
    </location>
</feature>
<dbReference type="InterPro" id="IPR006703">
    <property type="entry name" value="G_AIG1"/>
</dbReference>